<sequence>MIGALLMYVIACLPSLLFIQHFHGPHTMLLLFVLCSIVLFIFIAIAIIYFKLIYPQKQLYNKFRAQGISMEPFVPLVGQLPEIRKKRNKDEQMIYQEELVAKHGNVYVFGFGPLTRLVLVEPNLLADVLSRNNATNYEKPSDFVTAFIPIIGSHNLLTSGGSEHERARRMLNPAFHHISLKSMISIITDCTSKSIESILSKEENTKPVDLQILFNRLTLSIIASSAFGADFETNAHSKDDICRIFGEMLEITEYRGMRMINQISFLSRLPFWHKNELDAANKKVSEFVDQIISDRRQGRSSSMSTGADLLDLLISAVDDEGVPFTDQEIKEESLTFVIAGSETTGNLMTWILYVLMTNENVLEACREEVDRVLPNGIEPTNEHLADLVRHFSYVNARTNEHLADLVVCEAVISETLRLYPPAPFFLRECTHEHTIGTEHPIRIPKGASILVDAYTLHRRSDLWPRPLEFDYTRWMRDPKTNLKPKLAHSFAFLPFAAGPRSCIGQNFALLEAKIMLAMFVEKCNFNMIPGQKITPDVKITMRPKYGLLAKISRRET</sequence>
<feature type="transmembrane region" description="Helical" evidence="8">
    <location>
        <begin position="5"/>
        <end position="23"/>
    </location>
</feature>
<evidence type="ECO:0000256" key="1">
    <source>
        <dbReference type="ARBA" id="ARBA00010617"/>
    </source>
</evidence>
<dbReference type="GO" id="GO:0005506">
    <property type="term" value="F:iron ion binding"/>
    <property type="evidence" value="ECO:0007669"/>
    <property type="project" value="InterPro"/>
</dbReference>
<dbReference type="PANTHER" id="PTHR24291">
    <property type="entry name" value="CYTOCHROME P450 FAMILY 4"/>
    <property type="match status" value="1"/>
</dbReference>
<keyword evidence="10" id="KW-1185">Reference proteome</keyword>
<keyword evidence="8" id="KW-0812">Transmembrane</keyword>
<feature type="binding site" description="axial binding residue" evidence="7">
    <location>
        <position position="502"/>
    </location>
    <ligand>
        <name>heme</name>
        <dbReference type="ChEBI" id="CHEBI:30413"/>
    </ligand>
    <ligandPart>
        <name>Fe</name>
        <dbReference type="ChEBI" id="CHEBI:18248"/>
    </ligandPart>
</feature>
<keyword evidence="4" id="KW-0560">Oxidoreductase</keyword>
<evidence type="ECO:0000256" key="2">
    <source>
        <dbReference type="ARBA" id="ARBA00022617"/>
    </source>
</evidence>
<keyword evidence="5 7" id="KW-0408">Iron</keyword>
<organism evidence="9 10">
    <name type="scientific">Rotaria socialis</name>
    <dbReference type="NCBI Taxonomy" id="392032"/>
    <lineage>
        <taxon>Eukaryota</taxon>
        <taxon>Metazoa</taxon>
        <taxon>Spiralia</taxon>
        <taxon>Gnathifera</taxon>
        <taxon>Rotifera</taxon>
        <taxon>Eurotatoria</taxon>
        <taxon>Bdelloidea</taxon>
        <taxon>Philodinida</taxon>
        <taxon>Philodinidae</taxon>
        <taxon>Rotaria</taxon>
    </lineage>
</organism>
<dbReference type="Pfam" id="PF00067">
    <property type="entry name" value="p450"/>
    <property type="match status" value="1"/>
</dbReference>
<gene>
    <name evidence="9" type="ORF">UJA718_LOCUS1432</name>
</gene>
<keyword evidence="8" id="KW-1133">Transmembrane helix</keyword>
<reference evidence="9" key="1">
    <citation type="submission" date="2021-02" db="EMBL/GenBank/DDBJ databases">
        <authorList>
            <person name="Nowell W R."/>
        </authorList>
    </citation>
    <scope>NUCLEOTIDE SEQUENCE</scope>
</reference>
<dbReference type="EMBL" id="CAJOBP010000085">
    <property type="protein sequence ID" value="CAF4118951.1"/>
    <property type="molecule type" value="Genomic_DNA"/>
</dbReference>
<keyword evidence="2 7" id="KW-0349">Heme</keyword>
<evidence type="ECO:0000256" key="8">
    <source>
        <dbReference type="SAM" id="Phobius"/>
    </source>
</evidence>
<keyword evidence="3 7" id="KW-0479">Metal-binding</keyword>
<evidence type="ECO:0000313" key="9">
    <source>
        <dbReference type="EMBL" id="CAF4118951.1"/>
    </source>
</evidence>
<dbReference type="GO" id="GO:0016705">
    <property type="term" value="F:oxidoreductase activity, acting on paired donors, with incorporation or reduction of molecular oxygen"/>
    <property type="evidence" value="ECO:0007669"/>
    <property type="project" value="InterPro"/>
</dbReference>
<dbReference type="PANTHER" id="PTHR24291:SF50">
    <property type="entry name" value="BIFUNCTIONAL ALBAFLAVENONE MONOOXYGENASE_TERPENE SYNTHASE"/>
    <property type="match status" value="1"/>
</dbReference>
<dbReference type="InterPro" id="IPR001128">
    <property type="entry name" value="Cyt_P450"/>
</dbReference>
<keyword evidence="8" id="KW-0472">Membrane</keyword>
<name>A0A819W525_9BILA</name>
<dbReference type="InterPro" id="IPR036396">
    <property type="entry name" value="Cyt_P450_sf"/>
</dbReference>
<feature type="transmembrane region" description="Helical" evidence="8">
    <location>
        <begin position="29"/>
        <end position="54"/>
    </location>
</feature>
<protein>
    <recommendedName>
        <fullName evidence="11">Cytochrome P450</fullName>
    </recommendedName>
</protein>
<dbReference type="PRINTS" id="PR00385">
    <property type="entry name" value="P450"/>
</dbReference>
<dbReference type="Proteomes" id="UP000663873">
    <property type="component" value="Unassembled WGS sequence"/>
</dbReference>
<dbReference type="Gene3D" id="1.10.630.10">
    <property type="entry name" value="Cytochrome P450"/>
    <property type="match status" value="1"/>
</dbReference>
<evidence type="ECO:0000256" key="4">
    <source>
        <dbReference type="ARBA" id="ARBA00023002"/>
    </source>
</evidence>
<dbReference type="GO" id="GO:0020037">
    <property type="term" value="F:heme binding"/>
    <property type="evidence" value="ECO:0007669"/>
    <property type="project" value="InterPro"/>
</dbReference>
<evidence type="ECO:0000256" key="5">
    <source>
        <dbReference type="ARBA" id="ARBA00023004"/>
    </source>
</evidence>
<evidence type="ECO:0008006" key="11">
    <source>
        <dbReference type="Google" id="ProtNLM"/>
    </source>
</evidence>
<proteinExistence type="inferred from homology"/>
<dbReference type="InterPro" id="IPR050196">
    <property type="entry name" value="Cytochrome_P450_Monoox"/>
</dbReference>
<evidence type="ECO:0000256" key="6">
    <source>
        <dbReference type="ARBA" id="ARBA00023033"/>
    </source>
</evidence>
<comment type="similarity">
    <text evidence="1">Belongs to the cytochrome P450 family.</text>
</comment>
<dbReference type="AlphaFoldDB" id="A0A819W525"/>
<evidence type="ECO:0000256" key="7">
    <source>
        <dbReference type="PIRSR" id="PIRSR602401-1"/>
    </source>
</evidence>
<dbReference type="PRINTS" id="PR00463">
    <property type="entry name" value="EP450I"/>
</dbReference>
<accession>A0A819W525</accession>
<comment type="caution">
    <text evidence="9">The sequence shown here is derived from an EMBL/GenBank/DDBJ whole genome shotgun (WGS) entry which is preliminary data.</text>
</comment>
<evidence type="ECO:0000313" key="10">
    <source>
        <dbReference type="Proteomes" id="UP000663873"/>
    </source>
</evidence>
<keyword evidence="6" id="KW-0503">Monooxygenase</keyword>
<dbReference type="GO" id="GO:0004497">
    <property type="term" value="F:monooxygenase activity"/>
    <property type="evidence" value="ECO:0007669"/>
    <property type="project" value="UniProtKB-KW"/>
</dbReference>
<evidence type="ECO:0000256" key="3">
    <source>
        <dbReference type="ARBA" id="ARBA00022723"/>
    </source>
</evidence>
<dbReference type="SUPFAM" id="SSF48264">
    <property type="entry name" value="Cytochrome P450"/>
    <property type="match status" value="1"/>
</dbReference>
<comment type="cofactor">
    <cofactor evidence="7">
        <name>heme</name>
        <dbReference type="ChEBI" id="CHEBI:30413"/>
    </cofactor>
</comment>
<dbReference type="InterPro" id="IPR002401">
    <property type="entry name" value="Cyt_P450_E_grp-I"/>
</dbReference>